<dbReference type="Proteomes" id="UP000215483">
    <property type="component" value="Unassembled WGS sequence"/>
</dbReference>
<proteinExistence type="predicted"/>
<dbReference type="RefSeq" id="WP_094221301.1">
    <property type="nucleotide sequence ID" value="NZ_MCGQ01000042.1"/>
</dbReference>
<feature type="chain" id="PRO_5012579219" description="Secreted protein" evidence="1">
    <location>
        <begin position="25"/>
        <end position="151"/>
    </location>
</feature>
<accession>A0A233S1W3</accession>
<evidence type="ECO:0000313" key="3">
    <source>
        <dbReference type="Proteomes" id="UP000215483"/>
    </source>
</evidence>
<evidence type="ECO:0000256" key="1">
    <source>
        <dbReference type="SAM" id="SignalP"/>
    </source>
</evidence>
<evidence type="ECO:0008006" key="4">
    <source>
        <dbReference type="Google" id="ProtNLM"/>
    </source>
</evidence>
<dbReference type="AlphaFoldDB" id="A0A233S1W3"/>
<dbReference type="OrthoDB" id="4313420at2"/>
<feature type="signal peptide" evidence="1">
    <location>
        <begin position="1"/>
        <end position="24"/>
    </location>
</feature>
<comment type="caution">
    <text evidence="2">The sequence shown here is derived from an EMBL/GenBank/DDBJ whole genome shotgun (WGS) entry which is preliminary data.</text>
</comment>
<sequence>MKRTLAVTSLALVAALALASPAEAAPTPPGDTPALACGLGTVDLTNPPLGYPVATINDLAKRLGLAEVPTAVGLGCDKSIPTDPYSGTHPYPGSGPVVLRTSETAPTQVYCTNSVSALGNLLDSGGVVVPGGKTLAVIGSGCVVEANPIII</sequence>
<keyword evidence="3" id="KW-1185">Reference proteome</keyword>
<gene>
    <name evidence="2" type="ORF">BEK98_36980</name>
</gene>
<name>A0A233S1W3_STRDA</name>
<reference evidence="2 3" key="1">
    <citation type="submission" date="2016-07" db="EMBL/GenBank/DDBJ databases">
        <title>Draft genome of Streptomyces diastatochromogenes.</title>
        <authorList>
            <person name="Podduturi R."/>
            <person name="Lukassen M.B."/>
            <person name="Clausen N."/>
            <person name="Nielsen J.L."/>
            <person name="Jorgensen N.O."/>
        </authorList>
    </citation>
    <scope>NUCLEOTIDE SEQUENCE [LARGE SCALE GENOMIC DNA]</scope>
    <source>
        <strain evidence="2 3">DSM 40608</strain>
    </source>
</reference>
<dbReference type="EMBL" id="MCGQ01000042">
    <property type="protein sequence ID" value="OXY89620.1"/>
    <property type="molecule type" value="Genomic_DNA"/>
</dbReference>
<keyword evidence="1" id="KW-0732">Signal</keyword>
<evidence type="ECO:0000313" key="2">
    <source>
        <dbReference type="EMBL" id="OXY89620.1"/>
    </source>
</evidence>
<organism evidence="2 3">
    <name type="scientific">Streptomyces diastatochromogenes</name>
    <dbReference type="NCBI Taxonomy" id="42236"/>
    <lineage>
        <taxon>Bacteria</taxon>
        <taxon>Bacillati</taxon>
        <taxon>Actinomycetota</taxon>
        <taxon>Actinomycetes</taxon>
        <taxon>Kitasatosporales</taxon>
        <taxon>Streptomycetaceae</taxon>
        <taxon>Streptomyces</taxon>
    </lineage>
</organism>
<protein>
    <recommendedName>
        <fullName evidence="4">Secreted protein</fullName>
    </recommendedName>
</protein>